<dbReference type="AlphaFoldDB" id="A0A1G1YY35"/>
<evidence type="ECO:0000256" key="2">
    <source>
        <dbReference type="HAMAP-Rule" id="MF_00048"/>
    </source>
</evidence>
<dbReference type="InterPro" id="IPR011335">
    <property type="entry name" value="Restrct_endonuc-II-like"/>
</dbReference>
<dbReference type="SUPFAM" id="SSF52980">
    <property type="entry name" value="Restriction endonuclease-like"/>
    <property type="match status" value="1"/>
</dbReference>
<reference evidence="3 4" key="1">
    <citation type="journal article" date="2016" name="Nat. Commun.">
        <title>Thousands of microbial genomes shed light on interconnected biogeochemical processes in an aquifer system.</title>
        <authorList>
            <person name="Anantharaman K."/>
            <person name="Brown C.T."/>
            <person name="Hug L.A."/>
            <person name="Sharon I."/>
            <person name="Castelle C.J."/>
            <person name="Probst A.J."/>
            <person name="Thomas B.C."/>
            <person name="Singh A."/>
            <person name="Wilkins M.J."/>
            <person name="Karaoz U."/>
            <person name="Brodie E.L."/>
            <person name="Williams K.H."/>
            <person name="Hubbard S.S."/>
            <person name="Banfield J.F."/>
        </authorList>
    </citation>
    <scope>NUCLEOTIDE SEQUENCE [LARGE SCALE GENOMIC DNA]</scope>
</reference>
<name>A0A1G1YY35_9BACT</name>
<accession>A0A1G1YY35</accession>
<protein>
    <recommendedName>
        <fullName evidence="2">UPF0102 protein A2Y84_00255</fullName>
    </recommendedName>
</protein>
<sequence>MDKQTVGKLGEDTASRYLALQGYKIVERNYRTKWGELDIVALAPDKTLVFCEVKTVSGPDPQISGEDQLTRQKLRKLRRTAQIYAGNRVNDRISSPGWRIDLITIIIEGDKARVRHYRNI</sequence>
<dbReference type="PANTHER" id="PTHR34039">
    <property type="entry name" value="UPF0102 PROTEIN YRAN"/>
    <property type="match status" value="1"/>
</dbReference>
<dbReference type="Gene3D" id="3.40.1350.10">
    <property type="match status" value="1"/>
</dbReference>
<dbReference type="GO" id="GO:0003676">
    <property type="term" value="F:nucleic acid binding"/>
    <property type="evidence" value="ECO:0007669"/>
    <property type="project" value="InterPro"/>
</dbReference>
<gene>
    <name evidence="3" type="ORF">A2Y84_00255</name>
</gene>
<dbReference type="PANTHER" id="PTHR34039:SF1">
    <property type="entry name" value="UPF0102 PROTEIN YRAN"/>
    <property type="match status" value="1"/>
</dbReference>
<comment type="caution">
    <text evidence="3">The sequence shown here is derived from an EMBL/GenBank/DDBJ whole genome shotgun (WGS) entry which is preliminary data.</text>
</comment>
<proteinExistence type="inferred from homology"/>
<dbReference type="Proteomes" id="UP000177062">
    <property type="component" value="Unassembled WGS sequence"/>
</dbReference>
<organism evidence="3 4">
    <name type="scientific">Candidatus Colwellbacteria bacterium RBG_13_48_8</name>
    <dbReference type="NCBI Taxonomy" id="1797685"/>
    <lineage>
        <taxon>Bacteria</taxon>
        <taxon>Candidatus Colwelliibacteriota</taxon>
    </lineage>
</organism>
<comment type="similarity">
    <text evidence="1 2">Belongs to the UPF0102 family.</text>
</comment>
<evidence type="ECO:0000313" key="4">
    <source>
        <dbReference type="Proteomes" id="UP000177062"/>
    </source>
</evidence>
<dbReference type="HAMAP" id="MF_00048">
    <property type="entry name" value="UPF0102"/>
    <property type="match status" value="1"/>
</dbReference>
<dbReference type="InterPro" id="IPR003509">
    <property type="entry name" value="UPF0102_YraN-like"/>
</dbReference>
<dbReference type="InterPro" id="IPR011856">
    <property type="entry name" value="tRNA_endonuc-like_dom_sf"/>
</dbReference>
<dbReference type="Pfam" id="PF02021">
    <property type="entry name" value="UPF0102"/>
    <property type="match status" value="1"/>
</dbReference>
<evidence type="ECO:0000256" key="1">
    <source>
        <dbReference type="ARBA" id="ARBA00006738"/>
    </source>
</evidence>
<evidence type="ECO:0000313" key="3">
    <source>
        <dbReference type="EMBL" id="OGY57194.1"/>
    </source>
</evidence>
<dbReference type="EMBL" id="MHIT01000003">
    <property type="protein sequence ID" value="OGY57194.1"/>
    <property type="molecule type" value="Genomic_DNA"/>
</dbReference>